<comment type="caution">
    <text evidence="1">The sequence shown here is derived from an EMBL/GenBank/DDBJ whole genome shotgun (WGS) entry which is preliminary data.</text>
</comment>
<dbReference type="EMBL" id="JAIWQS010000007">
    <property type="protein sequence ID" value="KAJ8759072.1"/>
    <property type="molecule type" value="Genomic_DNA"/>
</dbReference>
<protein>
    <submittedName>
        <fullName evidence="1">Uncharacterized protein</fullName>
    </submittedName>
</protein>
<name>A0AAV8SX77_9ROSI</name>
<accession>A0AAV8SX77</accession>
<evidence type="ECO:0000313" key="2">
    <source>
        <dbReference type="Proteomes" id="UP001159364"/>
    </source>
</evidence>
<dbReference type="AlphaFoldDB" id="A0AAV8SX77"/>
<reference evidence="1 2" key="1">
    <citation type="submission" date="2021-09" db="EMBL/GenBank/DDBJ databases">
        <title>Genomic insights and catalytic innovation underlie evolution of tropane alkaloids biosynthesis.</title>
        <authorList>
            <person name="Wang Y.-J."/>
            <person name="Tian T."/>
            <person name="Huang J.-P."/>
            <person name="Huang S.-X."/>
        </authorList>
    </citation>
    <scope>NUCLEOTIDE SEQUENCE [LARGE SCALE GENOMIC DNA]</scope>
    <source>
        <strain evidence="1">KIB-2018</strain>
        <tissue evidence="1">Leaf</tissue>
    </source>
</reference>
<organism evidence="1 2">
    <name type="scientific">Erythroxylum novogranatense</name>
    <dbReference type="NCBI Taxonomy" id="1862640"/>
    <lineage>
        <taxon>Eukaryota</taxon>
        <taxon>Viridiplantae</taxon>
        <taxon>Streptophyta</taxon>
        <taxon>Embryophyta</taxon>
        <taxon>Tracheophyta</taxon>
        <taxon>Spermatophyta</taxon>
        <taxon>Magnoliopsida</taxon>
        <taxon>eudicotyledons</taxon>
        <taxon>Gunneridae</taxon>
        <taxon>Pentapetalae</taxon>
        <taxon>rosids</taxon>
        <taxon>fabids</taxon>
        <taxon>Malpighiales</taxon>
        <taxon>Erythroxylaceae</taxon>
        <taxon>Erythroxylum</taxon>
    </lineage>
</organism>
<dbReference type="Proteomes" id="UP001159364">
    <property type="component" value="Linkage Group LG07"/>
</dbReference>
<sequence>MGGGTIFVKHLCGATCGLEEDDCHFHLIKSAFFQQAWSSPLVSLVHSLELISQLLGDIKDWFLQDCFLEIDLIERLERDGWGEQRII</sequence>
<proteinExistence type="predicted"/>
<keyword evidence="2" id="KW-1185">Reference proteome</keyword>
<gene>
    <name evidence="1" type="ORF">K2173_003310</name>
</gene>
<evidence type="ECO:0000313" key="1">
    <source>
        <dbReference type="EMBL" id="KAJ8759072.1"/>
    </source>
</evidence>